<dbReference type="SMART" id="SM00052">
    <property type="entry name" value="EAL"/>
    <property type="match status" value="1"/>
</dbReference>
<evidence type="ECO:0000259" key="4">
    <source>
        <dbReference type="PROSITE" id="PS50887"/>
    </source>
</evidence>
<dbReference type="PROSITE" id="PS50885">
    <property type="entry name" value="HAMP"/>
    <property type="match status" value="1"/>
</dbReference>
<feature type="transmembrane region" description="Helical" evidence="1">
    <location>
        <begin position="6"/>
        <end position="29"/>
    </location>
</feature>
<dbReference type="InterPro" id="IPR050706">
    <property type="entry name" value="Cyclic-di-GMP_PDE-like"/>
</dbReference>
<keyword evidence="6" id="KW-1185">Reference proteome</keyword>
<reference evidence="5 6" key="1">
    <citation type="submission" date="2020-05" db="EMBL/GenBank/DDBJ databases">
        <title>Sulfurimonas marisnigri, sp. nov., and Sulfurimonas baltica, sp. nov., manganese oxide reducing chemolithoautotrophs of the class Epsilonproteobacteria isolated from the pelagic redoxclines of the Black and Baltic Seas and emended description of the genus Sulfurimonas.</title>
        <authorList>
            <person name="Henkel J.V."/>
            <person name="Laudan C."/>
            <person name="Werner J."/>
            <person name="Neu T."/>
            <person name="Plewe S."/>
            <person name="Sproer C."/>
            <person name="Bunk B."/>
            <person name="Schulz-Vogt H.N."/>
        </authorList>
    </citation>
    <scope>NUCLEOTIDE SEQUENCE [LARGE SCALE GENOMIC DNA]</scope>
    <source>
        <strain evidence="5 6">GD2</strain>
    </source>
</reference>
<keyword evidence="1" id="KW-0812">Transmembrane</keyword>
<dbReference type="CDD" id="cd01949">
    <property type="entry name" value="GGDEF"/>
    <property type="match status" value="1"/>
</dbReference>
<dbReference type="SUPFAM" id="SSF141868">
    <property type="entry name" value="EAL domain-like"/>
    <property type="match status" value="1"/>
</dbReference>
<dbReference type="CDD" id="cd01948">
    <property type="entry name" value="EAL"/>
    <property type="match status" value="1"/>
</dbReference>
<dbReference type="Gene3D" id="3.30.70.270">
    <property type="match status" value="1"/>
</dbReference>
<feature type="domain" description="EAL" evidence="2">
    <location>
        <begin position="412"/>
        <end position="650"/>
    </location>
</feature>
<dbReference type="AlphaFoldDB" id="A0A7S7LXC1"/>
<feature type="transmembrane region" description="Helical" evidence="1">
    <location>
        <begin position="176"/>
        <end position="196"/>
    </location>
</feature>
<dbReference type="GO" id="GO:0016020">
    <property type="term" value="C:membrane"/>
    <property type="evidence" value="ECO:0007669"/>
    <property type="project" value="InterPro"/>
</dbReference>
<dbReference type="SUPFAM" id="SSF55073">
    <property type="entry name" value="Nucleotide cyclase"/>
    <property type="match status" value="1"/>
</dbReference>
<dbReference type="RefSeq" id="WP_194371887.1">
    <property type="nucleotide sequence ID" value="NZ_CP054492.1"/>
</dbReference>
<evidence type="ECO:0000259" key="2">
    <source>
        <dbReference type="PROSITE" id="PS50883"/>
    </source>
</evidence>
<dbReference type="InterPro" id="IPR029787">
    <property type="entry name" value="Nucleotide_cyclase"/>
</dbReference>
<protein>
    <submittedName>
        <fullName evidence="5">EAL domain-containing protein</fullName>
    </submittedName>
</protein>
<dbReference type="SMART" id="SM00267">
    <property type="entry name" value="GGDEF"/>
    <property type="match status" value="1"/>
</dbReference>
<dbReference type="GO" id="GO:0007165">
    <property type="term" value="P:signal transduction"/>
    <property type="evidence" value="ECO:0007669"/>
    <property type="project" value="InterPro"/>
</dbReference>
<organism evidence="5 6">
    <name type="scientific">Candidatus Sulfurimonas baltica</name>
    <dbReference type="NCBI Taxonomy" id="2740404"/>
    <lineage>
        <taxon>Bacteria</taxon>
        <taxon>Pseudomonadati</taxon>
        <taxon>Campylobacterota</taxon>
        <taxon>Epsilonproteobacteria</taxon>
        <taxon>Campylobacterales</taxon>
        <taxon>Sulfurimonadaceae</taxon>
        <taxon>Sulfurimonas</taxon>
    </lineage>
</organism>
<gene>
    <name evidence="5" type="ORF">HUE88_05445</name>
</gene>
<dbReference type="KEGG" id="sbal:HUE88_05445"/>
<dbReference type="Pfam" id="PF00990">
    <property type="entry name" value="GGDEF"/>
    <property type="match status" value="1"/>
</dbReference>
<dbReference type="Pfam" id="PF00563">
    <property type="entry name" value="EAL"/>
    <property type="match status" value="1"/>
</dbReference>
<feature type="domain" description="GGDEF" evidence="4">
    <location>
        <begin position="273"/>
        <end position="401"/>
    </location>
</feature>
<dbReference type="InterPro" id="IPR043128">
    <property type="entry name" value="Rev_trsase/Diguanyl_cyclase"/>
</dbReference>
<dbReference type="NCBIfam" id="TIGR00254">
    <property type="entry name" value="GGDEF"/>
    <property type="match status" value="1"/>
</dbReference>
<dbReference type="Gene3D" id="6.10.340.10">
    <property type="match status" value="1"/>
</dbReference>
<dbReference type="InterPro" id="IPR003660">
    <property type="entry name" value="HAMP_dom"/>
</dbReference>
<dbReference type="Gene3D" id="3.30.450.290">
    <property type="match status" value="1"/>
</dbReference>
<dbReference type="PROSITE" id="PS50883">
    <property type="entry name" value="EAL"/>
    <property type="match status" value="1"/>
</dbReference>
<dbReference type="Proteomes" id="UP000593994">
    <property type="component" value="Chromosome"/>
</dbReference>
<dbReference type="PANTHER" id="PTHR33121:SF71">
    <property type="entry name" value="OXYGEN SENSOR PROTEIN DOSP"/>
    <property type="match status" value="1"/>
</dbReference>
<evidence type="ECO:0000313" key="6">
    <source>
        <dbReference type="Proteomes" id="UP000593994"/>
    </source>
</evidence>
<evidence type="ECO:0000259" key="3">
    <source>
        <dbReference type="PROSITE" id="PS50885"/>
    </source>
</evidence>
<dbReference type="InterPro" id="IPR001633">
    <property type="entry name" value="EAL_dom"/>
</dbReference>
<keyword evidence="1" id="KW-0472">Membrane</keyword>
<keyword evidence="1" id="KW-1133">Transmembrane helix</keyword>
<accession>A0A7S7LXC1</accession>
<dbReference type="EMBL" id="CP054492">
    <property type="protein sequence ID" value="QOY53125.1"/>
    <property type="molecule type" value="Genomic_DNA"/>
</dbReference>
<feature type="domain" description="HAMP" evidence="3">
    <location>
        <begin position="198"/>
        <end position="252"/>
    </location>
</feature>
<proteinExistence type="predicted"/>
<evidence type="ECO:0000256" key="1">
    <source>
        <dbReference type="SAM" id="Phobius"/>
    </source>
</evidence>
<dbReference type="SMART" id="SM00304">
    <property type="entry name" value="HAMP"/>
    <property type="match status" value="1"/>
</dbReference>
<dbReference type="InterPro" id="IPR000160">
    <property type="entry name" value="GGDEF_dom"/>
</dbReference>
<sequence>MKKRTSYTKVIGSVILASLTVTLISVFFYSTYMKKQAILSLSKDDAKKTSMLIFESLYSGMAKGWTKEDIDNTISRLNEIDENMNINVFRSKKVSDIFGKNEKENTNLKSLQKAFNGEEVLEITSDDIIQFHYPVVATQECLKCHTNAQSNDVLGVIEISYPIVDVKVSLSKMTNFFVIFVVFLTFFIFILLYFKFNQYLIKPIKNFILTVDSISNDSDISKRLTLENNITEINSMQNVFNNMLDSLENQFYNDPLTGLPNRRRLLDVLERREEALLMIVNIDGFQEINNLYGYDIGDTVLKKLATSIKSIIDVNSQFYKLHADEYVIYSVKKFDLEELEGIALHIVDSITKEYFSIEKDNGVYINVTIGIAHGDSYLLTQADIALRVAKKEKKKYLMYEANMKKTQEYESNLKWTKKLKLAVENDMLVPFFQPIVDCKTGQIVKYETLMRLEDDNGDYIPPIYFLALSKKNRIYHELTKIMVRKTFAKFEAKPYPFSINISVEDISHIEVVKLIIEKLEETGIGKYVSFELLESEGIENFDEVIKFIEIVKHYGCHISIDDFGTGYSNFEYLMKLKVDYIKIDGSMIKTIDRDINSQMVVETIVEFARKMGIKTIAEFVHSKSVYDKLVALDVDFAQGYYLGAPTKDII</sequence>
<dbReference type="Gene3D" id="3.20.20.450">
    <property type="entry name" value="EAL domain"/>
    <property type="match status" value="1"/>
</dbReference>
<dbReference type="PANTHER" id="PTHR33121">
    <property type="entry name" value="CYCLIC DI-GMP PHOSPHODIESTERASE PDEF"/>
    <property type="match status" value="1"/>
</dbReference>
<name>A0A7S7LXC1_9BACT</name>
<dbReference type="PROSITE" id="PS50887">
    <property type="entry name" value="GGDEF"/>
    <property type="match status" value="1"/>
</dbReference>
<evidence type="ECO:0000313" key="5">
    <source>
        <dbReference type="EMBL" id="QOY53125.1"/>
    </source>
</evidence>
<dbReference type="InterPro" id="IPR035919">
    <property type="entry name" value="EAL_sf"/>
</dbReference>
<dbReference type="GO" id="GO:0071111">
    <property type="term" value="F:cyclic-guanylate-specific phosphodiesterase activity"/>
    <property type="evidence" value="ECO:0007669"/>
    <property type="project" value="InterPro"/>
</dbReference>